<keyword evidence="2" id="KW-1185">Reference proteome</keyword>
<dbReference type="AlphaFoldDB" id="A0A4C1TTM3"/>
<comment type="caution">
    <text evidence="1">The sequence shown here is derived from an EMBL/GenBank/DDBJ whole genome shotgun (WGS) entry which is preliminary data.</text>
</comment>
<organism evidence="1 2">
    <name type="scientific">Eumeta variegata</name>
    <name type="common">Bagworm moth</name>
    <name type="synonym">Eumeta japonica</name>
    <dbReference type="NCBI Taxonomy" id="151549"/>
    <lineage>
        <taxon>Eukaryota</taxon>
        <taxon>Metazoa</taxon>
        <taxon>Ecdysozoa</taxon>
        <taxon>Arthropoda</taxon>
        <taxon>Hexapoda</taxon>
        <taxon>Insecta</taxon>
        <taxon>Pterygota</taxon>
        <taxon>Neoptera</taxon>
        <taxon>Endopterygota</taxon>
        <taxon>Lepidoptera</taxon>
        <taxon>Glossata</taxon>
        <taxon>Ditrysia</taxon>
        <taxon>Tineoidea</taxon>
        <taxon>Psychidae</taxon>
        <taxon>Oiketicinae</taxon>
        <taxon>Eumeta</taxon>
    </lineage>
</organism>
<protein>
    <submittedName>
        <fullName evidence="1">Uncharacterized protein</fullName>
    </submittedName>
</protein>
<dbReference type="EMBL" id="BGZK01000086">
    <property type="protein sequence ID" value="GBP17347.1"/>
    <property type="molecule type" value="Genomic_DNA"/>
</dbReference>
<reference evidence="1 2" key="1">
    <citation type="journal article" date="2019" name="Commun. Biol.">
        <title>The bagworm genome reveals a unique fibroin gene that provides high tensile strength.</title>
        <authorList>
            <person name="Kono N."/>
            <person name="Nakamura H."/>
            <person name="Ohtoshi R."/>
            <person name="Tomita M."/>
            <person name="Numata K."/>
            <person name="Arakawa K."/>
        </authorList>
    </citation>
    <scope>NUCLEOTIDE SEQUENCE [LARGE SCALE GENOMIC DNA]</scope>
</reference>
<proteinExistence type="predicted"/>
<evidence type="ECO:0000313" key="2">
    <source>
        <dbReference type="Proteomes" id="UP000299102"/>
    </source>
</evidence>
<name>A0A4C1TTM3_EUMVA</name>
<sequence length="80" mass="9107">MPHHVQHKTSIDSRAALGRAARALVGALHLERPVKVPRRNPPLCHCRAPRPPVVLRYPLRLPGHFFDEITKPPFPSRRRG</sequence>
<accession>A0A4C1TTM3</accession>
<evidence type="ECO:0000313" key="1">
    <source>
        <dbReference type="EMBL" id="GBP17347.1"/>
    </source>
</evidence>
<dbReference type="Proteomes" id="UP000299102">
    <property type="component" value="Unassembled WGS sequence"/>
</dbReference>
<gene>
    <name evidence="1" type="ORF">EVAR_17831_1</name>
</gene>